<proteinExistence type="predicted"/>
<dbReference type="KEGG" id="mhor:MSHOH_3890"/>
<keyword evidence="9" id="KW-1185">Reference proteome</keyword>
<comment type="subcellular location">
    <subcellularLocation>
        <location evidence="1">Cell membrane</location>
        <topology evidence="1">Multi-pass membrane protein</topology>
    </subcellularLocation>
</comment>
<feature type="transmembrane region" description="Helical" evidence="6">
    <location>
        <begin position="560"/>
        <end position="585"/>
    </location>
</feature>
<gene>
    <name evidence="8" type="ORF">MSHOH_3890</name>
</gene>
<feature type="transmembrane region" description="Helical" evidence="6">
    <location>
        <begin position="280"/>
        <end position="301"/>
    </location>
</feature>
<feature type="transmembrane region" description="Helical" evidence="6">
    <location>
        <begin position="422"/>
        <end position="440"/>
    </location>
</feature>
<dbReference type="Pfam" id="PF00482">
    <property type="entry name" value="T2SSF"/>
    <property type="match status" value="2"/>
</dbReference>
<feature type="transmembrane region" description="Helical" evidence="6">
    <location>
        <begin position="371"/>
        <end position="388"/>
    </location>
</feature>
<feature type="transmembrane region" description="Helical" evidence="6">
    <location>
        <begin position="252"/>
        <end position="274"/>
    </location>
</feature>
<feature type="transmembrane region" description="Helical" evidence="6">
    <location>
        <begin position="93"/>
        <end position="120"/>
    </location>
</feature>
<dbReference type="InterPro" id="IPR056569">
    <property type="entry name" value="ArlJ-like"/>
</dbReference>
<dbReference type="EMBL" id="CP009516">
    <property type="protein sequence ID" value="AKB80373.1"/>
    <property type="molecule type" value="Genomic_DNA"/>
</dbReference>
<evidence type="ECO:0000256" key="1">
    <source>
        <dbReference type="ARBA" id="ARBA00004651"/>
    </source>
</evidence>
<protein>
    <submittedName>
        <fullName evidence="8">Integral membrane protein</fullName>
    </submittedName>
</protein>
<dbReference type="PANTHER" id="PTHR35402">
    <property type="entry name" value="INTEGRAL MEMBRANE PROTEIN-RELATED"/>
    <property type="match status" value="1"/>
</dbReference>
<dbReference type="OrthoDB" id="12374at2157"/>
<evidence type="ECO:0000313" key="9">
    <source>
        <dbReference type="Proteomes" id="UP000033101"/>
    </source>
</evidence>
<keyword evidence="4 6" id="KW-1133">Transmembrane helix</keyword>
<evidence type="ECO:0000256" key="2">
    <source>
        <dbReference type="ARBA" id="ARBA00022475"/>
    </source>
</evidence>
<feature type="transmembrane region" description="Helical" evidence="6">
    <location>
        <begin position="44"/>
        <end position="68"/>
    </location>
</feature>
<keyword evidence="2" id="KW-1003">Cell membrane</keyword>
<feature type="domain" description="Type II secretion system protein GspF" evidence="7">
    <location>
        <begin position="140"/>
        <end position="266"/>
    </location>
</feature>
<accession>A0A0E3SJF6</accession>
<feature type="transmembrane region" description="Helical" evidence="6">
    <location>
        <begin position="644"/>
        <end position="661"/>
    </location>
</feature>
<dbReference type="PANTHER" id="PTHR35402:SF1">
    <property type="entry name" value="TYPE II SECRETION SYSTEM PROTEIN GSPF DOMAIN-CONTAINING PROTEIN"/>
    <property type="match status" value="1"/>
</dbReference>
<dbReference type="InterPro" id="IPR042094">
    <property type="entry name" value="T2SS_GspF_sf"/>
</dbReference>
<evidence type="ECO:0000256" key="6">
    <source>
        <dbReference type="SAM" id="Phobius"/>
    </source>
</evidence>
<keyword evidence="5 6" id="KW-0472">Membrane</keyword>
<evidence type="ECO:0000256" key="3">
    <source>
        <dbReference type="ARBA" id="ARBA00022692"/>
    </source>
</evidence>
<dbReference type="AlphaFoldDB" id="A0A0E3SJF6"/>
<dbReference type="Proteomes" id="UP000033101">
    <property type="component" value="Chromosome"/>
</dbReference>
<evidence type="ECO:0000313" key="8">
    <source>
        <dbReference type="EMBL" id="AKB80373.1"/>
    </source>
</evidence>
<evidence type="ECO:0000256" key="5">
    <source>
        <dbReference type="ARBA" id="ARBA00023136"/>
    </source>
</evidence>
<dbReference type="PATRIC" id="fig|1434110.4.peg.4959"/>
<dbReference type="RefSeq" id="WP_048143741.1">
    <property type="nucleotide sequence ID" value="NZ_CP009516.1"/>
</dbReference>
<keyword evidence="3 6" id="KW-0812">Transmembrane</keyword>
<dbReference type="GO" id="GO:0005886">
    <property type="term" value="C:plasma membrane"/>
    <property type="evidence" value="ECO:0007669"/>
    <property type="project" value="UniProtKB-SubCell"/>
</dbReference>
<dbReference type="HOGENOM" id="CLU_017646_1_1_2"/>
<feature type="transmembrane region" description="Helical" evidence="6">
    <location>
        <begin position="613"/>
        <end position="632"/>
    </location>
</feature>
<feature type="domain" description="Type II secretion system protein GspF" evidence="7">
    <location>
        <begin position="456"/>
        <end position="580"/>
    </location>
</feature>
<dbReference type="Gene3D" id="1.20.81.30">
    <property type="entry name" value="Type II secretion system (T2SS), domain F"/>
    <property type="match status" value="1"/>
</dbReference>
<reference evidence="8 9" key="1">
    <citation type="submission" date="2014-07" db="EMBL/GenBank/DDBJ databases">
        <title>Methanogenic archaea and the global carbon cycle.</title>
        <authorList>
            <person name="Henriksen J.R."/>
            <person name="Luke J."/>
            <person name="Reinhart S."/>
            <person name="Benedict M.N."/>
            <person name="Youngblut N.D."/>
            <person name="Metcalf M.E."/>
            <person name="Whitaker R.J."/>
            <person name="Metcalf W.W."/>
        </authorList>
    </citation>
    <scope>NUCLEOTIDE SEQUENCE [LARGE SCALE GENOMIC DNA]</scope>
    <source>
        <strain evidence="8 9">HB-1</strain>
    </source>
</reference>
<sequence>MAYISVDEIAYRTFGNFFYKNRESFRELKAKMRYSHIPLSVDQYLASALIYSIFAGIIGGFFGFWLGLKTFGDPVSRLSLFVDSTRAGFAEEYLYLLAILFALLLFVISFLTVFGIAYIYPYFQADIRQACIDKSMLPAVTYMYALTKGGMSIYDVFRSLSRYAHIFGTSAEEISYIVRDMDYLGKDFISALNAAKERTPSERFKDFVDGLILVSSSGTITEYIKNKSEQYQDMAELANRNLLKRLDVLAEVYVTVLVAGPLFIMTTLIVLQFFRPASAQILYMLIYVIIPLATLLFIVLLDTVGELSMSPKKGDVPDYPINLSDIPELSPHLSAEEEEKRDKKLKLYRQLYNIRDLIFNPYRTIRDEPRYTFFFGIPLGLYYLAHLPEALRRSINFNFHWNLNFAHISDSSVQFISAIDDYLVIFIVIALIPFIIFYEIRAWRMRRIDERMPDLLRNLSSMNESGLLLSNSLKIIAESKMGILSKELKKLKEDLSWGTSTSKALMKLENNIRTASSSRILHTLIKANESTSDLKSVLSITAKQVKSEEKLKEERSSEMVVYVVTIYVAFFVFLFIVYILAVYFFPESASFKNSSQGMGYGGIGNGYFNIQEYTMLMFHSALVQAFTSGLIAGKMGQGSVYMGLKYSVSMMIITYVVFTMFV</sequence>
<evidence type="ECO:0000256" key="4">
    <source>
        <dbReference type="ARBA" id="ARBA00022989"/>
    </source>
</evidence>
<organism evidence="8 9">
    <name type="scientific">Methanosarcina horonobensis HB-1 = JCM 15518</name>
    <dbReference type="NCBI Taxonomy" id="1434110"/>
    <lineage>
        <taxon>Archaea</taxon>
        <taxon>Methanobacteriati</taxon>
        <taxon>Methanobacteriota</taxon>
        <taxon>Stenosarchaea group</taxon>
        <taxon>Methanomicrobia</taxon>
        <taxon>Methanosarcinales</taxon>
        <taxon>Methanosarcinaceae</taxon>
        <taxon>Methanosarcina</taxon>
    </lineage>
</organism>
<dbReference type="STRING" id="1434110.MSHOH_3890"/>
<dbReference type="GeneID" id="24833255"/>
<evidence type="ECO:0000259" key="7">
    <source>
        <dbReference type="Pfam" id="PF00482"/>
    </source>
</evidence>
<dbReference type="InterPro" id="IPR018076">
    <property type="entry name" value="T2SS_GspF_dom"/>
</dbReference>
<name>A0A0E3SJF6_9EURY</name>